<name>A0A1Q2KZD9_9BACL</name>
<evidence type="ECO:0000313" key="3">
    <source>
        <dbReference type="Proteomes" id="UP000188184"/>
    </source>
</evidence>
<evidence type="ECO:0000313" key="2">
    <source>
        <dbReference type="EMBL" id="AQQ53002.1"/>
    </source>
</evidence>
<proteinExistence type="predicted"/>
<reference evidence="2 3" key="1">
    <citation type="submission" date="2017-02" db="EMBL/GenBank/DDBJ databases">
        <title>The complete genomic sequence of a novel cold adapted crude oil-degrading bacterium Planococcus qaidamina Y42.</title>
        <authorList>
            <person name="Yang R."/>
        </authorList>
    </citation>
    <scope>NUCLEOTIDE SEQUENCE [LARGE SCALE GENOMIC DNA]</scope>
    <source>
        <strain evidence="2 3">Y42</strain>
    </source>
</reference>
<evidence type="ECO:0000256" key="1">
    <source>
        <dbReference type="SAM" id="Phobius"/>
    </source>
</evidence>
<protein>
    <submittedName>
        <fullName evidence="2">DUF2759 domain-containing protein</fullName>
    </submittedName>
</protein>
<keyword evidence="1" id="KW-1133">Transmembrane helix</keyword>
<dbReference type="InterPro" id="IPR024490">
    <property type="entry name" value="DUF2759"/>
</dbReference>
<accession>A0A1Q2KZD9</accession>
<dbReference type="AlphaFoldDB" id="A0A1Q2KZD9"/>
<keyword evidence="1" id="KW-0472">Membrane</keyword>
<feature type="transmembrane region" description="Helical" evidence="1">
    <location>
        <begin position="28"/>
        <end position="51"/>
    </location>
</feature>
<dbReference type="RefSeq" id="WP_198038701.1">
    <property type="nucleotide sequence ID" value="NZ_CP019640.1"/>
</dbReference>
<keyword evidence="1" id="KW-0812">Transmembrane</keyword>
<sequence length="59" mass="6508">MNLLMVIFGLVAVFAAIGVVQTFKRKEFLGLIFNLLTFLIFGAFTAATVIFQGYPPSLH</sequence>
<gene>
    <name evidence="2" type="ORF">B0X71_07790</name>
</gene>
<keyword evidence="3" id="KW-1185">Reference proteome</keyword>
<organism evidence="2 3">
    <name type="scientific">Planococcus lenghuensis</name>
    <dbReference type="NCBI Taxonomy" id="2213202"/>
    <lineage>
        <taxon>Bacteria</taxon>
        <taxon>Bacillati</taxon>
        <taxon>Bacillota</taxon>
        <taxon>Bacilli</taxon>
        <taxon>Bacillales</taxon>
        <taxon>Caryophanaceae</taxon>
        <taxon>Planococcus</taxon>
    </lineage>
</organism>
<dbReference type="EMBL" id="CP019640">
    <property type="protein sequence ID" value="AQQ53002.1"/>
    <property type="molecule type" value="Genomic_DNA"/>
</dbReference>
<dbReference type="Proteomes" id="UP000188184">
    <property type="component" value="Chromosome"/>
</dbReference>
<dbReference type="Pfam" id="PF10958">
    <property type="entry name" value="DUF2759"/>
    <property type="match status" value="1"/>
</dbReference>
<dbReference type="KEGG" id="pmar:B0X71_07790"/>